<dbReference type="GeneID" id="120257896"/>
<feature type="compositionally biased region" description="Basic and acidic residues" evidence="4">
    <location>
        <begin position="235"/>
        <end position="260"/>
    </location>
</feature>
<evidence type="ECO:0000313" key="7">
    <source>
        <dbReference type="RefSeq" id="XP_039121122.1"/>
    </source>
</evidence>
<feature type="compositionally biased region" description="Pro residues" evidence="4">
    <location>
        <begin position="38"/>
        <end position="55"/>
    </location>
</feature>
<evidence type="ECO:0000256" key="1">
    <source>
        <dbReference type="ARBA" id="ARBA00004123"/>
    </source>
</evidence>
<feature type="compositionally biased region" description="Basic residues" evidence="4">
    <location>
        <begin position="16"/>
        <end position="26"/>
    </location>
</feature>
<feature type="region of interest" description="Disordered" evidence="4">
    <location>
        <begin position="232"/>
        <end position="266"/>
    </location>
</feature>
<evidence type="ECO:0000256" key="3">
    <source>
        <dbReference type="PROSITE-ProRule" id="PRU00357"/>
    </source>
</evidence>
<dbReference type="InterPro" id="IPR052453">
    <property type="entry name" value="CONSTANS-like_ZF"/>
</dbReference>
<feature type="region of interest" description="Disordered" evidence="4">
    <location>
        <begin position="1"/>
        <end position="75"/>
    </location>
</feature>
<dbReference type="AlphaFoldDB" id="A0AB40B231"/>
<dbReference type="InterPro" id="IPR010402">
    <property type="entry name" value="CCT_domain"/>
</dbReference>
<protein>
    <submittedName>
        <fullName evidence="7">Uncharacterized protein LOC120257896</fullName>
    </submittedName>
</protein>
<evidence type="ECO:0000256" key="4">
    <source>
        <dbReference type="SAM" id="MobiDB-lite"/>
    </source>
</evidence>
<dbReference type="RefSeq" id="XP_039121122.1">
    <property type="nucleotide sequence ID" value="XM_039265188.1"/>
</dbReference>
<comment type="subcellular location">
    <subcellularLocation>
        <location evidence="1 3">Nucleus</location>
    </subcellularLocation>
</comment>
<evidence type="ECO:0000259" key="5">
    <source>
        <dbReference type="PROSITE" id="PS51017"/>
    </source>
</evidence>
<dbReference type="PANTHER" id="PTHR31874">
    <property type="entry name" value="CCT MOTIF FAMILY PROTEIN, EXPRESSED"/>
    <property type="match status" value="1"/>
</dbReference>
<feature type="compositionally biased region" description="Low complexity" evidence="4">
    <location>
        <begin position="1"/>
        <end position="15"/>
    </location>
</feature>
<evidence type="ECO:0000313" key="6">
    <source>
        <dbReference type="Proteomes" id="UP001515500"/>
    </source>
</evidence>
<reference evidence="7" key="1">
    <citation type="submission" date="2025-08" db="UniProtKB">
        <authorList>
            <consortium name="RefSeq"/>
        </authorList>
    </citation>
    <scope>IDENTIFICATION</scope>
</reference>
<dbReference type="GO" id="GO:0005634">
    <property type="term" value="C:nucleus"/>
    <property type="evidence" value="ECO:0007669"/>
    <property type="project" value="UniProtKB-SubCell"/>
</dbReference>
<proteinExistence type="predicted"/>
<feature type="domain" description="CCT" evidence="5">
    <location>
        <begin position="256"/>
        <end position="298"/>
    </location>
</feature>
<dbReference type="PANTHER" id="PTHR31874:SF25">
    <property type="entry name" value="CCT MOTIF FAMILY PROTEIN"/>
    <property type="match status" value="1"/>
</dbReference>
<name>A0AB40B231_DIOCR</name>
<gene>
    <name evidence="7" type="primary">LOC120257896</name>
</gene>
<evidence type="ECO:0000256" key="2">
    <source>
        <dbReference type="ARBA" id="ARBA00023242"/>
    </source>
</evidence>
<keyword evidence="2 3" id="KW-0539">Nucleus</keyword>
<keyword evidence="6" id="KW-1185">Reference proteome</keyword>
<dbReference type="PROSITE" id="PS51017">
    <property type="entry name" value="CCT"/>
    <property type="match status" value="1"/>
</dbReference>
<accession>A0AB40B231</accession>
<sequence length="303" mass="33380">MCSFSRPQPRSSMPSKRSRSKIRKPKFISLRRQLSLPSPTPPPLPPTSMSPPPPTIDHDRDPPVTSLLDPGDGPSLTSLLGASSSIAVSETTSTPSSSSMNWDGEIAIARRALRGRERWVFCCSASSPSPASEQEASSASHVDLWCAVPQGLSLKLDYDEILSAWSDKGSLFIDANSGHQVVPEVYHTLSSPSTTTVFVEVGGGGGKAAAAAGGGSAWRVPEIGDEKAQSMVMKTKKEQEEEEESSKRKETKLGTREERVRRYKEKRQNRLFSKRIRYEVRKLNAEKRPRMKGRFVKRKDDVV</sequence>
<organism evidence="6 7">
    <name type="scientific">Dioscorea cayennensis subsp. rotundata</name>
    <name type="common">White Guinea yam</name>
    <name type="synonym">Dioscorea rotundata</name>
    <dbReference type="NCBI Taxonomy" id="55577"/>
    <lineage>
        <taxon>Eukaryota</taxon>
        <taxon>Viridiplantae</taxon>
        <taxon>Streptophyta</taxon>
        <taxon>Embryophyta</taxon>
        <taxon>Tracheophyta</taxon>
        <taxon>Spermatophyta</taxon>
        <taxon>Magnoliopsida</taxon>
        <taxon>Liliopsida</taxon>
        <taxon>Dioscoreales</taxon>
        <taxon>Dioscoreaceae</taxon>
        <taxon>Dioscorea</taxon>
    </lineage>
</organism>
<dbReference type="GO" id="GO:0006355">
    <property type="term" value="P:regulation of DNA-templated transcription"/>
    <property type="evidence" value="ECO:0007669"/>
    <property type="project" value="TreeGrafter"/>
</dbReference>
<dbReference type="Proteomes" id="UP001515500">
    <property type="component" value="Chromosome 4"/>
</dbReference>
<dbReference type="Pfam" id="PF06203">
    <property type="entry name" value="CCT"/>
    <property type="match status" value="1"/>
</dbReference>